<evidence type="ECO:0000256" key="3">
    <source>
        <dbReference type="ARBA" id="ARBA00022630"/>
    </source>
</evidence>
<evidence type="ECO:0000256" key="2">
    <source>
        <dbReference type="ARBA" id="ARBA00010139"/>
    </source>
</evidence>
<name>A0ABZ2U2Q1_9ACTN</name>
<comment type="similarity">
    <text evidence="2">Belongs to the FAD-binding monooxygenase family.</text>
</comment>
<evidence type="ECO:0000256" key="5">
    <source>
        <dbReference type="ARBA" id="ARBA00022857"/>
    </source>
</evidence>
<organism evidence="8 9">
    <name type="scientific">Gordonia hydrophobica</name>
    <dbReference type="NCBI Taxonomy" id="40516"/>
    <lineage>
        <taxon>Bacteria</taxon>
        <taxon>Bacillati</taxon>
        <taxon>Actinomycetota</taxon>
        <taxon>Actinomycetes</taxon>
        <taxon>Mycobacteriales</taxon>
        <taxon>Gordoniaceae</taxon>
        <taxon>Gordonia</taxon>
    </lineage>
</organism>
<dbReference type="Gene3D" id="3.50.50.60">
    <property type="entry name" value="FAD/NAD(P)-binding domain"/>
    <property type="match status" value="1"/>
</dbReference>
<keyword evidence="4" id="KW-0274">FAD</keyword>
<dbReference type="SUPFAM" id="SSF51905">
    <property type="entry name" value="FAD/NAD(P)-binding domain"/>
    <property type="match status" value="2"/>
</dbReference>
<keyword evidence="6" id="KW-0560">Oxidoreductase</keyword>
<accession>A0ABZ2U2Q1</accession>
<reference evidence="8 9" key="1">
    <citation type="journal article" date="2023" name="Virus Evol.">
        <title>Computational host range prediction-The good, the bad, and the ugly.</title>
        <authorList>
            <person name="Howell A.A."/>
            <person name="Versoza C.J."/>
            <person name="Pfeifer S.P."/>
        </authorList>
    </citation>
    <scope>NUCLEOTIDE SEQUENCE [LARGE SCALE GENOMIC DNA]</scope>
    <source>
        <strain evidence="8 9">1610/1b</strain>
    </source>
</reference>
<evidence type="ECO:0000256" key="7">
    <source>
        <dbReference type="SAM" id="MobiDB-lite"/>
    </source>
</evidence>
<evidence type="ECO:0000256" key="6">
    <source>
        <dbReference type="ARBA" id="ARBA00023002"/>
    </source>
</evidence>
<evidence type="ECO:0000256" key="4">
    <source>
        <dbReference type="ARBA" id="ARBA00022827"/>
    </source>
</evidence>
<dbReference type="Proteomes" id="UP001479933">
    <property type="component" value="Chromosome"/>
</dbReference>
<evidence type="ECO:0000256" key="1">
    <source>
        <dbReference type="ARBA" id="ARBA00009183"/>
    </source>
</evidence>
<sequence length="461" mass="51317">MDNRSDRVCVIGAGYVGNGVAGALKRAGVPYDQVEVTDRVGGNWSHGVYDSTHLISSKRSTQYAEFPMPADYPTFPSRAQMLAYLQSYVDHYGLAEHLEFRTEVVEARPVDANGMAGWVVRLASGEERHYRALVVANGHYWERNLPQYPGEFTGRQLHSKDYRRPADFAGERVLVVGAGNSASDIAVEASATFGSSDISMRRGYWFIPKAMFGIPVSELDRVWLPMSLQRTGFKLMLRLSYGTYQRYGLKRPDHKLFTRDVTVNSSLMYALQHGKVRPRPEIERFDGSTVHFADGTSDDYDTVVWATGFRTRFPMLDESMFVWENGDPLLIEHVLAPRYANIYLMGLVAPRSGAGRIISDGAAFLAEAIPVQARFAEPLSDVLARWVPANSSMLAGSAEILTRIKILRQAVRLLAATSVFRPQPRRRPRMSAAPRPSAPLPATVAEASSPRDLTRKESIPS</sequence>
<keyword evidence="3" id="KW-0285">Flavoprotein</keyword>
<evidence type="ECO:0000313" key="9">
    <source>
        <dbReference type="Proteomes" id="UP001479933"/>
    </source>
</evidence>
<gene>
    <name evidence="8" type="ORF">RVF87_02620</name>
</gene>
<comment type="similarity">
    <text evidence="1">Belongs to the FMO family.</text>
</comment>
<evidence type="ECO:0000313" key="8">
    <source>
        <dbReference type="EMBL" id="WYY07998.1"/>
    </source>
</evidence>
<dbReference type="Pfam" id="PF00743">
    <property type="entry name" value="FMO-like"/>
    <property type="match status" value="1"/>
</dbReference>
<keyword evidence="9" id="KW-1185">Reference proteome</keyword>
<dbReference type="RefSeq" id="WP_066167283.1">
    <property type="nucleotide sequence ID" value="NZ_CP136137.1"/>
</dbReference>
<dbReference type="InterPro" id="IPR050346">
    <property type="entry name" value="FMO-like"/>
</dbReference>
<dbReference type="PANTHER" id="PTHR23023">
    <property type="entry name" value="DIMETHYLANILINE MONOOXYGENASE"/>
    <property type="match status" value="1"/>
</dbReference>
<keyword evidence="5" id="KW-0521">NADP</keyword>
<dbReference type="InterPro" id="IPR000960">
    <property type="entry name" value="Flavin_mOase"/>
</dbReference>
<feature type="compositionally biased region" description="Basic and acidic residues" evidence="7">
    <location>
        <begin position="452"/>
        <end position="461"/>
    </location>
</feature>
<feature type="region of interest" description="Disordered" evidence="7">
    <location>
        <begin position="424"/>
        <end position="461"/>
    </location>
</feature>
<protein>
    <submittedName>
        <fullName evidence="8">NAD(P)-binding domain-containing protein</fullName>
    </submittedName>
</protein>
<dbReference type="EMBL" id="CP136137">
    <property type="protein sequence ID" value="WYY07998.1"/>
    <property type="molecule type" value="Genomic_DNA"/>
</dbReference>
<dbReference type="PRINTS" id="PR00370">
    <property type="entry name" value="FMOXYGENASE"/>
</dbReference>
<proteinExistence type="inferred from homology"/>
<dbReference type="InterPro" id="IPR020946">
    <property type="entry name" value="Flavin_mOase-like"/>
</dbReference>
<dbReference type="InterPro" id="IPR036188">
    <property type="entry name" value="FAD/NAD-bd_sf"/>
</dbReference>